<dbReference type="AlphaFoldDB" id="A0A1S2L9T6"/>
<reference evidence="2 4" key="1">
    <citation type="submission" date="2016-10" db="EMBL/GenBank/DDBJ databases">
        <title>Draft genome sequences of four alkaliphilic bacteria belonging to the Anaerobacillus genus.</title>
        <authorList>
            <person name="Bassil N.M."/>
            <person name="Lloyd J.R."/>
        </authorList>
    </citation>
    <scope>NUCLEOTIDE SEQUENCE [LARGE SCALE GENOMIC DNA]</scope>
    <source>
        <strain evidence="2 4">NB2006</strain>
    </source>
</reference>
<evidence type="ECO:0000313" key="4">
    <source>
        <dbReference type="Proteomes" id="UP000180175"/>
    </source>
</evidence>
<dbReference type="Proteomes" id="UP000180175">
    <property type="component" value="Chromosome"/>
</dbReference>
<proteinExistence type="predicted"/>
<dbReference type="EMBL" id="LQXD01000157">
    <property type="protein sequence ID" value="OIJ09020.1"/>
    <property type="molecule type" value="Genomic_DNA"/>
</dbReference>
<gene>
    <name evidence="3" type="ORF">AWH56_005110</name>
    <name evidence="2" type="ORF">AWH56_18065</name>
</gene>
<evidence type="ECO:0000256" key="1">
    <source>
        <dbReference type="SAM" id="SignalP"/>
    </source>
</evidence>
<protein>
    <submittedName>
        <fullName evidence="3">Stress protein</fullName>
    </submittedName>
</protein>
<evidence type="ECO:0000313" key="2">
    <source>
        <dbReference type="EMBL" id="OIJ09020.1"/>
    </source>
</evidence>
<name>A0A1S2L9T6_9BACI</name>
<feature type="chain" id="PRO_5038219842" evidence="1">
    <location>
        <begin position="20"/>
        <end position="141"/>
    </location>
</feature>
<feature type="signal peptide" evidence="1">
    <location>
        <begin position="1"/>
        <end position="19"/>
    </location>
</feature>
<dbReference type="PROSITE" id="PS51257">
    <property type="entry name" value="PROKAR_LIPOPROTEIN"/>
    <property type="match status" value="1"/>
</dbReference>
<accession>A0A1S2L9T6</accession>
<sequence>MKKFVFVLLISLFSLAACGGETTSSKKDLNIDDVITAFQEAGLEAESPRDMTKDDFGIAPMKSDEAKYILIPSVCDDCGARIFSYSNQNDLEEMKAFYDELGKGSAMLFSWTMAKENILIQLNGNLSEEKYNEYKKVLEEL</sequence>
<reference evidence="3" key="4">
    <citation type="submission" date="2020-10" db="EMBL/GenBank/DDBJ databases">
        <authorList>
            <person name="Bassil N.M."/>
            <person name="Lloyd J.R."/>
        </authorList>
    </citation>
    <scope>NUCLEOTIDE SEQUENCE</scope>
    <source>
        <strain evidence="3">NB2006</strain>
    </source>
</reference>
<dbReference type="OrthoDB" id="3078607at2"/>
<reference evidence="3 4" key="2">
    <citation type="journal article" date="2017" name="Genome Announc.">
        <title>Draft Genome Sequences of Four Alkaliphilic Bacteria Belonging to the Anaerobacillus Genus.</title>
        <authorList>
            <person name="Bassil N.M."/>
            <person name="Lloyd J.R."/>
        </authorList>
    </citation>
    <scope>NUCLEOTIDE SEQUENCE [LARGE SCALE GENOMIC DNA]</scope>
    <source>
        <strain evidence="3 4">NB2006</strain>
    </source>
</reference>
<evidence type="ECO:0000313" key="3">
    <source>
        <dbReference type="EMBL" id="QOY37027.1"/>
    </source>
</evidence>
<dbReference type="RefSeq" id="WP_071318357.1">
    <property type="nucleotide sequence ID" value="NZ_CP063356.2"/>
</dbReference>
<dbReference type="EMBL" id="CP063356">
    <property type="protein sequence ID" value="QOY37027.1"/>
    <property type="molecule type" value="Genomic_DNA"/>
</dbReference>
<dbReference type="KEGG" id="aia:AWH56_005110"/>
<reference evidence="3 4" key="3">
    <citation type="journal article" date="2019" name="Int. J. Syst. Evol. Microbiol.">
        <title>Anaerobacillus isosaccharinicus sp. nov., an alkaliphilic bacterium which degrades isosaccharinic acid.</title>
        <authorList>
            <person name="Bassil N.M."/>
            <person name="Lloyd J.R."/>
        </authorList>
    </citation>
    <scope>NUCLEOTIDE SEQUENCE [LARGE SCALE GENOMIC DNA]</scope>
    <source>
        <strain evidence="3 4">NB2006</strain>
    </source>
</reference>
<organism evidence="2 4">
    <name type="scientific">Anaerobacillus isosaccharinicus</name>
    <dbReference type="NCBI Taxonomy" id="1532552"/>
    <lineage>
        <taxon>Bacteria</taxon>
        <taxon>Bacillati</taxon>
        <taxon>Bacillota</taxon>
        <taxon>Bacilli</taxon>
        <taxon>Bacillales</taxon>
        <taxon>Bacillaceae</taxon>
        <taxon>Anaerobacillus</taxon>
    </lineage>
</organism>
<keyword evidence="4" id="KW-1185">Reference proteome</keyword>
<keyword evidence="1" id="KW-0732">Signal</keyword>